<dbReference type="PIRSF" id="PIRSF000538">
    <property type="entry name" value="GlpK"/>
    <property type="match status" value="1"/>
</dbReference>
<organism evidence="8 9">
    <name type="scientific">candidate division KSB3 bacterium</name>
    <dbReference type="NCBI Taxonomy" id="2044937"/>
    <lineage>
        <taxon>Bacteria</taxon>
        <taxon>candidate division KSB3</taxon>
    </lineage>
</organism>
<keyword evidence="4" id="KW-0067">ATP-binding</keyword>
<gene>
    <name evidence="8" type="ORF">CSB45_07015</name>
</gene>
<proteinExistence type="predicted"/>
<evidence type="ECO:0000256" key="3">
    <source>
        <dbReference type="ARBA" id="ARBA00022777"/>
    </source>
</evidence>
<dbReference type="GO" id="GO:0008741">
    <property type="term" value="F:ribulokinase activity"/>
    <property type="evidence" value="ECO:0007669"/>
    <property type="project" value="InterPro"/>
</dbReference>
<keyword evidence="5" id="KW-0054">Arabinose catabolism</keyword>
<dbReference type="InterPro" id="IPR043129">
    <property type="entry name" value="ATPase_NBD"/>
</dbReference>
<dbReference type="Pfam" id="PF02782">
    <property type="entry name" value="FGGY_C"/>
    <property type="match status" value="1"/>
</dbReference>
<dbReference type="Gene3D" id="3.30.420.40">
    <property type="match status" value="1"/>
</dbReference>
<dbReference type="CDD" id="cd07781">
    <property type="entry name" value="ASKHA_NBD_FGGY_L-RBK"/>
    <property type="match status" value="1"/>
</dbReference>
<dbReference type="PANTHER" id="PTHR43435:SF4">
    <property type="entry name" value="FGGY CARBOHYDRATE KINASE DOMAIN-CONTAINING PROTEIN"/>
    <property type="match status" value="1"/>
</dbReference>
<evidence type="ECO:0000313" key="8">
    <source>
        <dbReference type="EMBL" id="PID57635.1"/>
    </source>
</evidence>
<evidence type="ECO:0000256" key="1">
    <source>
        <dbReference type="ARBA" id="ARBA00022679"/>
    </source>
</evidence>
<keyword evidence="6" id="KW-0119">Carbohydrate metabolism</keyword>
<protein>
    <submittedName>
        <fullName evidence="8">Ribulokinase</fullName>
    </submittedName>
</protein>
<dbReference type="GO" id="GO:0019569">
    <property type="term" value="P:L-arabinose catabolic process to D-xylulose 5-phosphate"/>
    <property type="evidence" value="ECO:0007669"/>
    <property type="project" value="InterPro"/>
</dbReference>
<evidence type="ECO:0000256" key="5">
    <source>
        <dbReference type="ARBA" id="ARBA00022935"/>
    </source>
</evidence>
<evidence type="ECO:0000259" key="7">
    <source>
        <dbReference type="Pfam" id="PF02782"/>
    </source>
</evidence>
<dbReference type="EMBL" id="PDPS01000026">
    <property type="protein sequence ID" value="PID57635.1"/>
    <property type="molecule type" value="Genomic_DNA"/>
</dbReference>
<name>A0A2G6E6H0_9BACT</name>
<evidence type="ECO:0000313" key="9">
    <source>
        <dbReference type="Proteomes" id="UP000229740"/>
    </source>
</evidence>
<comment type="caution">
    <text evidence="8">The sequence shown here is derived from an EMBL/GenBank/DDBJ whole genome shotgun (WGS) entry which is preliminary data.</text>
</comment>
<evidence type="ECO:0000256" key="6">
    <source>
        <dbReference type="ARBA" id="ARBA00023277"/>
    </source>
</evidence>
<dbReference type="InterPro" id="IPR005929">
    <property type="entry name" value="Ribulokinase"/>
</dbReference>
<feature type="domain" description="Carbohydrate kinase FGGY C-terminal" evidence="7">
    <location>
        <begin position="290"/>
        <end position="506"/>
    </location>
</feature>
<keyword evidence="1" id="KW-0808">Transferase</keyword>
<dbReference type="GO" id="GO:0005524">
    <property type="term" value="F:ATP binding"/>
    <property type="evidence" value="ECO:0007669"/>
    <property type="project" value="UniProtKB-KW"/>
</dbReference>
<dbReference type="InterPro" id="IPR000577">
    <property type="entry name" value="Carb_kinase_FGGY"/>
</dbReference>
<dbReference type="Gene3D" id="1.20.58.2240">
    <property type="match status" value="1"/>
</dbReference>
<reference evidence="8 9" key="1">
    <citation type="submission" date="2017-10" db="EMBL/GenBank/DDBJ databases">
        <title>Novel microbial diversity and functional potential in the marine mammal oral microbiome.</title>
        <authorList>
            <person name="Dudek N.K."/>
            <person name="Sun C.L."/>
            <person name="Burstein D."/>
            <person name="Kantor R.S."/>
            <person name="Aliaga Goltsman D.S."/>
            <person name="Bik E.M."/>
            <person name="Thomas B.C."/>
            <person name="Banfield J.F."/>
            <person name="Relman D.A."/>
        </authorList>
    </citation>
    <scope>NUCLEOTIDE SEQUENCE [LARGE SCALE GENOMIC DNA]</scope>
    <source>
        <strain evidence="8">DOLZORAL124_49_17</strain>
    </source>
</reference>
<dbReference type="GO" id="GO:0005737">
    <property type="term" value="C:cytoplasm"/>
    <property type="evidence" value="ECO:0007669"/>
    <property type="project" value="TreeGrafter"/>
</dbReference>
<dbReference type="NCBIfam" id="NF003154">
    <property type="entry name" value="PRK04123.1"/>
    <property type="match status" value="1"/>
</dbReference>
<evidence type="ECO:0000256" key="2">
    <source>
        <dbReference type="ARBA" id="ARBA00022741"/>
    </source>
</evidence>
<sequence>MKDHFVIGVDFGTDSVRAIVVNASNGQVAGEGLSAYARWSEGRYSMPEKNQFRQHPLDYLEGLQACVHSALKQAGQELRSCVKGIAIETTGSTPCPVDRAGRPLALLPEFRENPNAMFHLWKDHSAADEAEEFTRAAEAWEGEDYTRFQGRYSSEWFWAKMLHTHRSDPAISKAAFSWVEHCDWIPGLLAGRNDPAAMYRSACAAGHKALWHSEFGGLPAQAFLANLDPSLAEISKTYGAVPQPADTPVGWLTPEWAHRLGLPSPLVVGGSSFDAHAGAVGAGIAPHVLVKVIGTSSVDMIIEKASVLRGKSLKEVCGQAENSILPGFVGIEAGQAAFGDVYAWFKELLLWPLRHLLPTVSTISADQKADVLKELSEQLIPQITAQAQQLSHDDISLVALDWLNGRRYPSANEYVKSAVTGLDLGTDAPKLYKSLVLATAFGARRILESFLANGLQIEKIIAVGGIAQRSPFVMQILANVLNRPISVAASMQTCAMGAAMYAATAAGIHRSLPDAQRAMNEGFSAQYSPESEHVEQYNKLFVQYCALGDFVESRLM</sequence>
<dbReference type="SUPFAM" id="SSF53067">
    <property type="entry name" value="Actin-like ATPase domain"/>
    <property type="match status" value="2"/>
</dbReference>
<dbReference type="PANTHER" id="PTHR43435">
    <property type="entry name" value="RIBULOKINASE"/>
    <property type="match status" value="1"/>
</dbReference>
<keyword evidence="3 8" id="KW-0418">Kinase</keyword>
<dbReference type="InterPro" id="IPR018485">
    <property type="entry name" value="FGGY_C"/>
</dbReference>
<dbReference type="AlphaFoldDB" id="A0A2G6E6H0"/>
<accession>A0A2G6E6H0</accession>
<dbReference type="GO" id="GO:0019150">
    <property type="term" value="F:D-ribulokinase activity"/>
    <property type="evidence" value="ECO:0007669"/>
    <property type="project" value="TreeGrafter"/>
</dbReference>
<keyword evidence="2" id="KW-0547">Nucleotide-binding</keyword>
<evidence type="ECO:0000256" key="4">
    <source>
        <dbReference type="ARBA" id="ARBA00022840"/>
    </source>
</evidence>
<dbReference type="Proteomes" id="UP000229740">
    <property type="component" value="Unassembled WGS sequence"/>
</dbReference>